<dbReference type="SUPFAM" id="SSF56935">
    <property type="entry name" value="Porins"/>
    <property type="match status" value="1"/>
</dbReference>
<dbReference type="GeneID" id="82890571"/>
<dbReference type="Pfam" id="PF07715">
    <property type="entry name" value="Plug"/>
    <property type="match status" value="1"/>
</dbReference>
<dbReference type="InterPro" id="IPR037066">
    <property type="entry name" value="Plug_dom_sf"/>
</dbReference>
<dbReference type="InterPro" id="IPR023996">
    <property type="entry name" value="TonB-dep_OMP_SusC/RagA"/>
</dbReference>
<accession>A0ABY5V0C4</accession>
<keyword evidence="1" id="KW-1134">Transmembrane beta strand</keyword>
<keyword evidence="2" id="KW-0732">Signal</keyword>
<name>A0ABY5V0C4_9BACT</name>
<dbReference type="Gene3D" id="2.170.130.10">
    <property type="entry name" value="TonB-dependent receptor, plug domain"/>
    <property type="match status" value="1"/>
</dbReference>
<dbReference type="NCBIfam" id="TIGR04056">
    <property type="entry name" value="OMP_RagA_SusC"/>
    <property type="match status" value="1"/>
</dbReference>
<dbReference type="Proteomes" id="UP001059295">
    <property type="component" value="Chromosome"/>
</dbReference>
<dbReference type="InterPro" id="IPR012910">
    <property type="entry name" value="Plug_dom"/>
</dbReference>
<keyword evidence="1" id="KW-0812">Transmembrane</keyword>
<comment type="subcellular location">
    <subcellularLocation>
        <location evidence="1">Cell outer membrane</location>
        <topology evidence="1">Multi-pass membrane protein</topology>
    </subcellularLocation>
</comment>
<evidence type="ECO:0000313" key="4">
    <source>
        <dbReference type="EMBL" id="UWN57671.1"/>
    </source>
</evidence>
<comment type="similarity">
    <text evidence="1">Belongs to the TonB-dependent receptor family.</text>
</comment>
<dbReference type="InterPro" id="IPR039426">
    <property type="entry name" value="TonB-dep_rcpt-like"/>
</dbReference>
<feature type="domain" description="TonB-dependent receptor plug" evidence="3">
    <location>
        <begin position="65"/>
        <end position="168"/>
    </location>
</feature>
<feature type="chain" id="PRO_5047036995" evidence="2">
    <location>
        <begin position="29"/>
        <end position="960"/>
    </location>
</feature>
<dbReference type="InterPro" id="IPR023997">
    <property type="entry name" value="TonB-dep_OMP_SusC/RagA_CS"/>
</dbReference>
<sequence length="960" mass="107343">MKKHINDKVKSCFASFLILFVSATTVKAEGPKTGAFAEIPTLGDTLRASERMVDVAYGKQKYDAVTSSMSTVHADELRKSTATSIGEALIGRLPGLIVKKGSYEPGGDEPSIYIRGLNTYGGANTPLVIVDGFRTEYNQLSLYEIESISVLKDAAAVALYGQQAANGVLLVTTKRGFVGKTTIDVNVNVGWQEFANKPDMLNAYEYAVLHNQARTNDGLPVLYDPITDLPNYGKGGVYQYTHPDNNYFDEIFKKSTLISNVGINIGGGTKAVRYMVTAGYMHNGGMFNHTDLNDYTTQVRMNRFNLRSNLDVNITKNLSAQIDMGGRVDSRRFPGSTTASILDATMRTPPQEYPLVNPDGSLGGTSRYTNNPLGLVAHKGYQTRLYRNLDMTLKLKYDFGETVKGLSVGIGGSAMNAMLVADDKLRNFAVFDITGAPDPVTGAGEYAYRQYNDDTDLSWQSSVNYQYQRLNFEAFAAYNRTFGDHSVDAMLMYHMDRYQQSGSYYKFNTAGFGFRAHYGFKDRYFAEFAASYYGEEQYMPGRRFGFFPAGALAWVISKENFLKDSKVVNYLKLRASYGKVGGSAFTGGSATDRIFYQQFYYNSGTYTFGVPGTTTSIGGTFEDMLANPFITWDKSYKTDISIEGTFFNHVNLMFDYFHDVRKDILTRNTGSQPLTMGIERASWGNGGEVTNRGYEATLEVFGHAGDFEYSVQGGIWYNHNIINKRPDANLYDLNTQKYLSWIGKAVGQKWGLLCDGFYTAEDLDNMTAIPSYGSVQEGDARYVDVNNDGMIDSFDVVPMGYQDLPQYTYTFSLNLKYKNVYLYAMGQGTINSSIMLTNAADTFLPFWNNNNAFQYAKQSWTPETAATAVLPRLSTLNNPNNSQASTVWLRSNDYFKLRNLEIGYEFPQKWMKEIGFRGAKVYFRGQNLFTISREMDFIDPETFTGYPATRSYSIGLSLTF</sequence>
<dbReference type="EMBL" id="CP102294">
    <property type="protein sequence ID" value="UWN57671.1"/>
    <property type="molecule type" value="Genomic_DNA"/>
</dbReference>
<dbReference type="RefSeq" id="WP_019244909.1">
    <property type="nucleotide sequence ID" value="NZ_CAPH01000004.1"/>
</dbReference>
<feature type="signal peptide" evidence="2">
    <location>
        <begin position="1"/>
        <end position="28"/>
    </location>
</feature>
<keyword evidence="5" id="KW-1185">Reference proteome</keyword>
<evidence type="ECO:0000259" key="3">
    <source>
        <dbReference type="Pfam" id="PF07715"/>
    </source>
</evidence>
<evidence type="ECO:0000313" key="5">
    <source>
        <dbReference type="Proteomes" id="UP001059295"/>
    </source>
</evidence>
<protein>
    <submittedName>
        <fullName evidence="4">SusC/RagA family TonB-linked outer membrane protein</fullName>
    </submittedName>
</protein>
<dbReference type="NCBIfam" id="TIGR04057">
    <property type="entry name" value="SusC_RagA_signa"/>
    <property type="match status" value="1"/>
</dbReference>
<keyword evidence="1" id="KW-0813">Transport</keyword>
<keyword evidence="1" id="KW-0998">Cell outer membrane</keyword>
<evidence type="ECO:0000256" key="2">
    <source>
        <dbReference type="SAM" id="SignalP"/>
    </source>
</evidence>
<keyword evidence="1" id="KW-0472">Membrane</keyword>
<reference evidence="4" key="1">
    <citation type="journal article" date="2022" name="Cell">
        <title>Design, construction, and in vivo augmentation of a complex gut microbiome.</title>
        <authorList>
            <person name="Cheng A.G."/>
            <person name="Ho P.Y."/>
            <person name="Aranda-Diaz A."/>
            <person name="Jain S."/>
            <person name="Yu F.B."/>
            <person name="Meng X."/>
            <person name="Wang M."/>
            <person name="Iakiviak M."/>
            <person name="Nagashima K."/>
            <person name="Zhao A."/>
            <person name="Murugkar P."/>
            <person name="Patil A."/>
            <person name="Atabakhsh K."/>
            <person name="Weakley A."/>
            <person name="Yan J."/>
            <person name="Brumbaugh A.R."/>
            <person name="Higginbottom S."/>
            <person name="Dimas A."/>
            <person name="Shiver A.L."/>
            <person name="Deutschbauer A."/>
            <person name="Neff N."/>
            <person name="Sonnenburg J.L."/>
            <person name="Huang K.C."/>
            <person name="Fischbach M.A."/>
        </authorList>
    </citation>
    <scope>NUCLEOTIDE SEQUENCE</scope>
    <source>
        <strain evidence="4">AP11</strain>
    </source>
</reference>
<organism evidence="4 5">
    <name type="scientific">Alistipes ihumii AP11</name>
    <dbReference type="NCBI Taxonomy" id="1211813"/>
    <lineage>
        <taxon>Bacteria</taxon>
        <taxon>Pseudomonadati</taxon>
        <taxon>Bacteroidota</taxon>
        <taxon>Bacteroidia</taxon>
        <taxon>Bacteroidales</taxon>
        <taxon>Rikenellaceae</taxon>
        <taxon>Alistipes</taxon>
    </lineage>
</organism>
<proteinExistence type="inferred from homology"/>
<evidence type="ECO:0000256" key="1">
    <source>
        <dbReference type="PROSITE-ProRule" id="PRU01360"/>
    </source>
</evidence>
<dbReference type="PROSITE" id="PS52016">
    <property type="entry name" value="TONB_DEPENDENT_REC_3"/>
    <property type="match status" value="1"/>
</dbReference>
<gene>
    <name evidence="4" type="ORF">NQ491_02515</name>
</gene>